<dbReference type="InterPro" id="IPR050346">
    <property type="entry name" value="FMO-like"/>
</dbReference>
<evidence type="ECO:0000313" key="8">
    <source>
        <dbReference type="EMBL" id="CAE7575015.1"/>
    </source>
</evidence>
<feature type="compositionally biased region" description="Basic residues" evidence="7">
    <location>
        <begin position="1597"/>
        <end position="1607"/>
    </location>
</feature>
<evidence type="ECO:0000256" key="5">
    <source>
        <dbReference type="ARBA" id="ARBA00023002"/>
    </source>
</evidence>
<evidence type="ECO:0000256" key="2">
    <source>
        <dbReference type="ARBA" id="ARBA00022630"/>
    </source>
</evidence>
<dbReference type="SUPFAM" id="SSF51905">
    <property type="entry name" value="FAD/NAD(P)-binding domain"/>
    <property type="match status" value="2"/>
</dbReference>
<comment type="similarity">
    <text evidence="1">Belongs to the FMO family.</text>
</comment>
<feature type="compositionally biased region" description="Polar residues" evidence="7">
    <location>
        <begin position="1621"/>
        <end position="1631"/>
    </location>
</feature>
<protein>
    <submittedName>
        <fullName evidence="8">FMO5 protein</fullName>
    </submittedName>
</protein>
<organism evidence="8 9">
    <name type="scientific">Symbiodinium necroappetens</name>
    <dbReference type="NCBI Taxonomy" id="1628268"/>
    <lineage>
        <taxon>Eukaryota</taxon>
        <taxon>Sar</taxon>
        <taxon>Alveolata</taxon>
        <taxon>Dinophyceae</taxon>
        <taxon>Suessiales</taxon>
        <taxon>Symbiodiniaceae</taxon>
        <taxon>Symbiodinium</taxon>
    </lineage>
</organism>
<accession>A0A812UMQ7</accession>
<evidence type="ECO:0000256" key="6">
    <source>
        <dbReference type="SAM" id="Coils"/>
    </source>
</evidence>
<dbReference type="InterPro" id="IPR020946">
    <property type="entry name" value="Flavin_mOase-like"/>
</dbReference>
<evidence type="ECO:0000256" key="3">
    <source>
        <dbReference type="ARBA" id="ARBA00022827"/>
    </source>
</evidence>
<feature type="region of interest" description="Disordered" evidence="7">
    <location>
        <begin position="1159"/>
        <end position="1178"/>
    </location>
</feature>
<dbReference type="PRINTS" id="PR00370">
    <property type="entry name" value="FMOXYGENASE"/>
</dbReference>
<dbReference type="Gene3D" id="3.50.50.60">
    <property type="entry name" value="FAD/NAD(P)-binding domain"/>
    <property type="match status" value="1"/>
</dbReference>
<feature type="compositionally biased region" description="Basic and acidic residues" evidence="7">
    <location>
        <begin position="1608"/>
        <end position="1618"/>
    </location>
</feature>
<comment type="caution">
    <text evidence="8">The sequence shown here is derived from an EMBL/GenBank/DDBJ whole genome shotgun (WGS) entry which is preliminary data.</text>
</comment>
<evidence type="ECO:0000256" key="4">
    <source>
        <dbReference type="ARBA" id="ARBA00022857"/>
    </source>
</evidence>
<keyword evidence="3" id="KW-0274">FAD</keyword>
<feature type="region of interest" description="Disordered" evidence="7">
    <location>
        <begin position="602"/>
        <end position="622"/>
    </location>
</feature>
<feature type="region of interest" description="Disordered" evidence="7">
    <location>
        <begin position="1588"/>
        <end position="1640"/>
    </location>
</feature>
<keyword evidence="9" id="KW-1185">Reference proteome</keyword>
<keyword evidence="6" id="KW-0175">Coiled coil</keyword>
<evidence type="ECO:0000256" key="7">
    <source>
        <dbReference type="SAM" id="MobiDB-lite"/>
    </source>
</evidence>
<reference evidence="8" key="1">
    <citation type="submission" date="2021-02" db="EMBL/GenBank/DDBJ databases">
        <authorList>
            <person name="Dougan E. K."/>
            <person name="Rhodes N."/>
            <person name="Thang M."/>
            <person name="Chan C."/>
        </authorList>
    </citation>
    <scope>NUCLEOTIDE SEQUENCE</scope>
</reference>
<dbReference type="EMBL" id="CAJNJA010027409">
    <property type="protein sequence ID" value="CAE7575015.1"/>
    <property type="molecule type" value="Genomic_DNA"/>
</dbReference>
<keyword evidence="5" id="KW-0560">Oxidoreductase</keyword>
<keyword evidence="2" id="KW-0285">Flavoprotein</keyword>
<dbReference type="PANTHER" id="PTHR23023">
    <property type="entry name" value="DIMETHYLANILINE MONOOXYGENASE"/>
    <property type="match status" value="1"/>
</dbReference>
<dbReference type="InterPro" id="IPR000960">
    <property type="entry name" value="Flavin_mOase"/>
</dbReference>
<sequence>MEANGVAIVGAGPSGLAACKAALEEGLRPSVFEKSAGVGGLWRPAEGKVWESLRTNLSKYTCAFSDFPWPQEAETFPKATEVCRYLERFAEGLRPHLHLSCEVMAVTRVKAEDEARCGWQLTWREAGEMKQKLFKHVVIASGIFEKAHLDLPGLDSFPGLVCHAADYRKPEDFTGKKVLVVGSAFSGADIAVDLSGNASVTIACGQPMWYIPRYLKGIPADLAFYNRKPKPKQSPEESYRQRHQFLSQVAEMPAAPRAPSDWSRPPFVCISDHFPEAVRAGALSVADRVSKVTGSTAHFADGSSEDFEVILVATGYDLDLPFLGPEVKEAIHLARDQLQPVILSHAVWPPEEFPDLAFVGLYRGPYFAVMELQARWVLGVFSGRLQAPDEDSRRRSLEQGWALRNLGDRPQFPQSYVEMAEELAELVGVHPRELASPSHPLTHLHAAARLRMVETWALWAQSESSTPNLPVCSLQLLMPWQPEAPFLFELTEVPAGWSLATLIDAFVNLAGSHPSRDDADRAREAVSRRLVDLWASQPEEAEAWLQRCRERFETELAGKATGREELQEALLRHGATKRGKYRAGWTHARHRCLELAERLERAESPETARKRQKLEEETSERGRLEARNRLAAVADSKSLQQLTEVPAGWPLATVIDAFVHLAHKPSRDDANRAREALSQWLVDLWESQPAEAEAWLEIYAKELADKEMRQELLFEALCRHWAVEWGKCGWWGNWRFFEAGLLRGEPHLSAAEREERAAVYLQDPHTRPRCRELAERLAAAESQETAWKRQRLEAAKRRRLEAELQKSQEEGRELRSRLAAAEAQVSSKDAELQTAQSEAAKCKEQCEELARRAAAAESAVADMRQELGQLQEEHGKCQERCQELANRLEEAEAEASEHTKTKELLAQAESHAAEKQLEVQRLQEESRECVSAEEDIAEGPLLPFHYRLLGFGADPERAQAAILECYVEMAEELAELVGVHCRELASPSHPLTHLTAAARLRMVETWELTEVPAGWPLATVIDAFADLAIFSIFDPSLSDADTNRAREAVSRRLVDEVLSHRLVELWASQPAEAEAWLQRCRERFATELAGKATRQELLFEALLRHGAAQYGRYGWYYRFSEAGLLRGEPRGSAVERELAAGYLQDPHIRDRCRELAERLEAAESPETARKRQKLEEETAERRRLEAELQKSQEEEECRELRNRLAAVEAEVSSKTAELQAAQSESATCKQRCEELATRAAAAESAATDLRQELWQSQEEHRKCQERCEELTSRVEEAAAEASEHAKTKELLAQAESHAAEKQLEVQRLQEESREFVSAEEAKSNVELRLEKAVLLERCEQLRQQLAKAEGKLGQMQVLWEEKATYKERCRQLERQLAEAKPPHSGGPSVHATLSRQGQAPSHDVASSGKSDLTEYILVDDEVASSSVLSCSSWFSVKPDCFMPDAIFKTCSCGIEHFLRGRDLQKGSQVVAGDGETILEVCEAPVVCQAKEVVRLQAGAAMLEVTPEHPVQVPATDGATEGGAGGGSCRYVPAGSLKPGALVMLDSGEPMALTGVASESGEHEVLKLAFKPNQSVAVFSCPPCILSKGANSKPDPRRGKKCRSRGQRAKVEESADDGRASVPNTAGTSTQILLRGAAGVS</sequence>
<dbReference type="OrthoDB" id="413515at2759"/>
<proteinExistence type="inferred from homology"/>
<evidence type="ECO:0000256" key="1">
    <source>
        <dbReference type="ARBA" id="ARBA00009183"/>
    </source>
</evidence>
<dbReference type="GO" id="GO:0050661">
    <property type="term" value="F:NADP binding"/>
    <property type="evidence" value="ECO:0007669"/>
    <property type="project" value="InterPro"/>
</dbReference>
<dbReference type="GO" id="GO:0050660">
    <property type="term" value="F:flavin adenine dinucleotide binding"/>
    <property type="evidence" value="ECO:0007669"/>
    <property type="project" value="InterPro"/>
</dbReference>
<dbReference type="GO" id="GO:0004499">
    <property type="term" value="F:N,N-dimethylaniline monooxygenase activity"/>
    <property type="evidence" value="ECO:0007669"/>
    <property type="project" value="InterPro"/>
</dbReference>
<dbReference type="Proteomes" id="UP000601435">
    <property type="component" value="Unassembled WGS sequence"/>
</dbReference>
<evidence type="ECO:0000313" key="9">
    <source>
        <dbReference type="Proteomes" id="UP000601435"/>
    </source>
</evidence>
<keyword evidence="4" id="KW-0521">NADP</keyword>
<dbReference type="InterPro" id="IPR036188">
    <property type="entry name" value="FAD/NAD-bd_sf"/>
</dbReference>
<gene>
    <name evidence="8" type="primary">FMO5</name>
    <name evidence="8" type="ORF">SNEC2469_LOCUS16785</name>
</gene>
<name>A0A812UMQ7_9DINO</name>
<feature type="coiled-coil region" evidence="6">
    <location>
        <begin position="770"/>
        <end position="925"/>
    </location>
</feature>
<feature type="region of interest" description="Disordered" evidence="7">
    <location>
        <begin position="1376"/>
        <end position="1407"/>
    </location>
</feature>
<dbReference type="Gene3D" id="2.170.16.10">
    <property type="entry name" value="Hedgehog/Intein (Hint) domain"/>
    <property type="match status" value="1"/>
</dbReference>
<dbReference type="Pfam" id="PF00743">
    <property type="entry name" value="FMO-like"/>
    <property type="match status" value="1"/>
</dbReference>